<protein>
    <recommendedName>
        <fullName evidence="6">EXS domain-containing protein</fullName>
    </recommendedName>
</protein>
<feature type="compositionally biased region" description="Polar residues" evidence="5">
    <location>
        <begin position="167"/>
        <end position="177"/>
    </location>
</feature>
<evidence type="ECO:0000313" key="9">
    <source>
        <dbReference type="Proteomes" id="UP000017200"/>
    </source>
</evidence>
<evidence type="ECO:0000256" key="1">
    <source>
        <dbReference type="ARBA" id="ARBA00004141"/>
    </source>
</evidence>
<comment type="subcellular location">
    <subcellularLocation>
        <location evidence="1">Membrane</location>
        <topology evidence="1">Multi-pass membrane protein</topology>
    </subcellularLocation>
</comment>
<evidence type="ECO:0000256" key="4">
    <source>
        <dbReference type="ARBA" id="ARBA00023136"/>
    </source>
</evidence>
<evidence type="ECO:0000256" key="5">
    <source>
        <dbReference type="SAM" id="MobiDB-lite"/>
    </source>
</evidence>
<dbReference type="GO" id="GO:0005794">
    <property type="term" value="C:Golgi apparatus"/>
    <property type="evidence" value="ECO:0007669"/>
    <property type="project" value="TreeGrafter"/>
</dbReference>
<dbReference type="OrthoDB" id="9970435at2759"/>
<dbReference type="InParanoid" id="U5HIV9"/>
<dbReference type="GO" id="GO:0005886">
    <property type="term" value="C:plasma membrane"/>
    <property type="evidence" value="ECO:0007669"/>
    <property type="project" value="TreeGrafter"/>
</dbReference>
<dbReference type="AlphaFoldDB" id="U5HIV9"/>
<organism evidence="7">
    <name type="scientific">Microbotryum lychnidis-dioicae (strain p1A1 Lamole / MvSl-1064)</name>
    <name type="common">Anther smut fungus</name>
    <dbReference type="NCBI Taxonomy" id="683840"/>
    <lineage>
        <taxon>Eukaryota</taxon>
        <taxon>Fungi</taxon>
        <taxon>Dikarya</taxon>
        <taxon>Basidiomycota</taxon>
        <taxon>Pucciniomycotina</taxon>
        <taxon>Microbotryomycetes</taxon>
        <taxon>Microbotryales</taxon>
        <taxon>Microbotryaceae</taxon>
        <taxon>Microbotryum</taxon>
    </lineage>
</organism>
<dbReference type="EnsemblFungi" id="MVLG_06957T0">
    <property type="protein sequence ID" value="MVLG_06957T0"/>
    <property type="gene ID" value="MVLG_06957"/>
</dbReference>
<keyword evidence="4" id="KW-0472">Membrane</keyword>
<dbReference type="GO" id="GO:0016036">
    <property type="term" value="P:cellular response to phosphate starvation"/>
    <property type="evidence" value="ECO:0007669"/>
    <property type="project" value="TreeGrafter"/>
</dbReference>
<evidence type="ECO:0000259" key="6">
    <source>
        <dbReference type="PROSITE" id="PS51380"/>
    </source>
</evidence>
<dbReference type="PANTHER" id="PTHR10783:SF103">
    <property type="entry name" value="SOLUTE CARRIER FAMILY 53 MEMBER 1"/>
    <property type="match status" value="1"/>
</dbReference>
<reference evidence="7" key="2">
    <citation type="submission" date="2010-11" db="EMBL/GenBank/DDBJ databases">
        <authorList>
            <consortium name="The Broad Institute Genome Sequencing Platform"/>
            <person name="Earl A."/>
            <person name="Ward D."/>
            <person name="Feldgarden M."/>
            <person name="Gevers D."/>
            <person name="Butler R."/>
            <person name="Young S.K."/>
            <person name="Zeng Q."/>
            <person name="Gargeya S."/>
            <person name="Fitzgerald M."/>
            <person name="Haas B."/>
            <person name="Abouelleil A."/>
            <person name="Alvarado L."/>
            <person name="Arachchi H.M."/>
            <person name="Berlin A."/>
            <person name="Brown A."/>
            <person name="Chapman S.B."/>
            <person name="Chen Z."/>
            <person name="Dunbar C."/>
            <person name="Freedman E."/>
            <person name="Gearin G."/>
            <person name="Gellesch M."/>
            <person name="Goldberg J."/>
            <person name="Griggs A."/>
            <person name="Gujja S."/>
            <person name="Heilman E."/>
            <person name="Heiman D."/>
            <person name="Howarth C."/>
            <person name="Larson L."/>
            <person name="Lui A."/>
            <person name="MacDonald P.J.P."/>
            <person name="Mehta T."/>
            <person name="Montmayeur A."/>
            <person name="Murphy C."/>
            <person name="Neiman D."/>
            <person name="Pearson M."/>
            <person name="Priest M."/>
            <person name="Roberts A."/>
            <person name="Saif S."/>
            <person name="Shea T."/>
            <person name="Shenoy N."/>
            <person name="Sisk P."/>
            <person name="Stolte C."/>
            <person name="Sykes S."/>
            <person name="White J."/>
            <person name="Yandava C."/>
            <person name="Wortman J."/>
            <person name="Nusbaum C."/>
            <person name="Birren B."/>
        </authorList>
    </citation>
    <scope>NUCLEOTIDE SEQUENCE</scope>
    <source>
        <strain evidence="7">P1A1 Lamole</strain>
    </source>
</reference>
<gene>
    <name evidence="7" type="ORF">MVLG_06957</name>
</gene>
<name>U5HIV9_USTV1</name>
<dbReference type="STRING" id="683840.U5HIV9"/>
<dbReference type="EMBL" id="GL541815">
    <property type="protein sequence ID" value="KDE02489.1"/>
    <property type="molecule type" value="Genomic_DNA"/>
</dbReference>
<reference evidence="8" key="4">
    <citation type="submission" date="2015-06" db="UniProtKB">
        <authorList>
            <consortium name="EnsemblFungi"/>
        </authorList>
    </citation>
    <scope>IDENTIFICATION</scope>
</reference>
<dbReference type="Proteomes" id="UP000017200">
    <property type="component" value="Unassembled WGS sequence"/>
</dbReference>
<dbReference type="PROSITE" id="PS51380">
    <property type="entry name" value="EXS"/>
    <property type="match status" value="1"/>
</dbReference>
<evidence type="ECO:0000256" key="3">
    <source>
        <dbReference type="ARBA" id="ARBA00022989"/>
    </source>
</evidence>
<evidence type="ECO:0000313" key="8">
    <source>
        <dbReference type="EnsemblFungi" id="MVLG_06957T0"/>
    </source>
</evidence>
<dbReference type="HOGENOM" id="CLU_1078467_0_0_1"/>
<feature type="domain" description="EXS" evidence="6">
    <location>
        <begin position="1"/>
        <end position="121"/>
    </location>
</feature>
<dbReference type="PANTHER" id="PTHR10783">
    <property type="entry name" value="XENOTROPIC AND POLYTROPIC RETROVIRUS RECEPTOR 1-RELATED"/>
    <property type="match status" value="1"/>
</dbReference>
<feature type="region of interest" description="Disordered" evidence="5">
    <location>
        <begin position="166"/>
        <end position="258"/>
    </location>
</feature>
<sequence>MLNGGKYTASILQFCFYYSWRIDGSTSIARKAIWMLFAVTNSCYTATWDIVMDWSLLQKNSKNFLLRNELGFIVALLEACRRIVWNTFRVESEHCGNVDGYRVTRNVPLPYTPATMRPRDHHDDHDDLASPRTRKQVIFDFLHSLHRSIVDNFSPLANISLLRMSARSKSGSNNKGKTASRSRKAKGSAGTTAESSSEDGGGAHSNDEDEVDDEDGRGGYSGSEDSADGYDLGTDRMVEQEIQQADLMMDLPQGERRL</sequence>
<keyword evidence="3" id="KW-1133">Transmembrane helix</keyword>
<reference evidence="9" key="1">
    <citation type="submission" date="2010-11" db="EMBL/GenBank/DDBJ databases">
        <title>The genome sequence of Microbotryum violaceum strain p1A1 Lamole.</title>
        <authorList>
            <person name="Cuomo C."/>
            <person name="Perlin M."/>
            <person name="Young S.K."/>
            <person name="Zeng Q."/>
            <person name="Gargeya S."/>
            <person name="Alvarado L."/>
            <person name="Berlin A."/>
            <person name="Chapman S.B."/>
            <person name="Chen Z."/>
            <person name="Freedman E."/>
            <person name="Gellesch M."/>
            <person name="Goldberg J."/>
            <person name="Griggs A."/>
            <person name="Gujja S."/>
            <person name="Heilman E."/>
            <person name="Heiman D."/>
            <person name="Howarth C."/>
            <person name="Mehta T."/>
            <person name="Neiman D."/>
            <person name="Pearson M."/>
            <person name="Roberts A."/>
            <person name="Saif S."/>
            <person name="Shea T."/>
            <person name="Shenoy N."/>
            <person name="Sisk P."/>
            <person name="Stolte C."/>
            <person name="Sykes S."/>
            <person name="White J."/>
            <person name="Yandava C."/>
            <person name="Haas B."/>
            <person name="Nusbaum C."/>
            <person name="Birren B."/>
        </authorList>
    </citation>
    <scope>NUCLEOTIDE SEQUENCE [LARGE SCALE GENOMIC DNA]</scope>
    <source>
        <strain evidence="9">p1A1 Lamole</strain>
    </source>
</reference>
<dbReference type="Pfam" id="PF03124">
    <property type="entry name" value="EXS"/>
    <property type="match status" value="1"/>
</dbReference>
<proteinExistence type="predicted"/>
<keyword evidence="2" id="KW-0812">Transmembrane</keyword>
<dbReference type="GO" id="GO:0000822">
    <property type="term" value="F:inositol hexakisphosphate binding"/>
    <property type="evidence" value="ECO:0007669"/>
    <property type="project" value="TreeGrafter"/>
</dbReference>
<dbReference type="EMBL" id="AEIJ01000950">
    <property type="status" value="NOT_ANNOTATED_CDS"/>
    <property type="molecule type" value="Genomic_DNA"/>
</dbReference>
<evidence type="ECO:0000256" key="2">
    <source>
        <dbReference type="ARBA" id="ARBA00022692"/>
    </source>
</evidence>
<reference evidence="7 9" key="3">
    <citation type="journal article" date="2015" name="BMC Genomics">
        <title>Sex and parasites: genomic and transcriptomic analysis of Microbotryum lychnidis-dioicae, the biotrophic and plant-castrating anther smut fungus.</title>
        <authorList>
            <person name="Perlin M.H."/>
            <person name="Amselem J."/>
            <person name="Fontanillas E."/>
            <person name="Toh S.S."/>
            <person name="Chen Z."/>
            <person name="Goldberg J."/>
            <person name="Duplessis S."/>
            <person name="Henrissat B."/>
            <person name="Young S."/>
            <person name="Zeng Q."/>
            <person name="Aguileta G."/>
            <person name="Petit E."/>
            <person name="Badouin H."/>
            <person name="Andrews J."/>
            <person name="Razeeq D."/>
            <person name="Gabaldon T."/>
            <person name="Quesneville H."/>
            <person name="Giraud T."/>
            <person name="Hood M.E."/>
            <person name="Schultz D.J."/>
            <person name="Cuomo C.A."/>
        </authorList>
    </citation>
    <scope>NUCLEOTIDE SEQUENCE [LARGE SCALE GENOMIC DNA]</scope>
    <source>
        <strain evidence="9">p1A1 Lamole</strain>
        <strain evidence="7">P1A1 Lamole</strain>
    </source>
</reference>
<evidence type="ECO:0000313" key="7">
    <source>
        <dbReference type="EMBL" id="KDE02489.1"/>
    </source>
</evidence>
<accession>U5HIV9</accession>
<keyword evidence="9" id="KW-1185">Reference proteome</keyword>
<dbReference type="InterPro" id="IPR004342">
    <property type="entry name" value="EXS_C"/>
</dbReference>
<dbReference type="GO" id="GO:0006817">
    <property type="term" value="P:phosphate ion transport"/>
    <property type="evidence" value="ECO:0007669"/>
    <property type="project" value="TreeGrafter"/>
</dbReference>